<name>C0EDC9_9FIRM</name>
<evidence type="ECO:0000313" key="1">
    <source>
        <dbReference type="EMBL" id="EEG30515.1"/>
    </source>
</evidence>
<reference evidence="1 2" key="2">
    <citation type="submission" date="2009-02" db="EMBL/GenBank/DDBJ databases">
        <title>Draft genome sequence of Clostridium methylpentosum (DSM 5476).</title>
        <authorList>
            <person name="Sudarsanam P."/>
            <person name="Ley R."/>
            <person name="Guruge J."/>
            <person name="Turnbaugh P.J."/>
            <person name="Mahowald M."/>
            <person name="Liep D."/>
            <person name="Gordon J."/>
        </authorList>
    </citation>
    <scope>NUCLEOTIDE SEQUENCE [LARGE SCALE GENOMIC DNA]</scope>
    <source>
        <strain evidence="1 2">DSM 5476</strain>
    </source>
</reference>
<dbReference type="AlphaFoldDB" id="C0EDC9"/>
<sequence length="59" mass="6522">MPALDGALYYIFCFNKNVARSAVFSTQTTPNAFFKIDFNGVLSLLDSAPLSQQKELSMV</sequence>
<dbReference type="EMBL" id="ACEC01000061">
    <property type="protein sequence ID" value="EEG30515.1"/>
    <property type="molecule type" value="Genomic_DNA"/>
</dbReference>
<gene>
    <name evidence="1" type="ORF">CLOSTMETH_01856</name>
</gene>
<proteinExistence type="predicted"/>
<organism evidence="1 2">
    <name type="scientific">[Clostridium] methylpentosum DSM 5476</name>
    <dbReference type="NCBI Taxonomy" id="537013"/>
    <lineage>
        <taxon>Bacteria</taxon>
        <taxon>Bacillati</taxon>
        <taxon>Bacillota</taxon>
        <taxon>Clostridia</taxon>
        <taxon>Eubacteriales</taxon>
        <taxon>Oscillospiraceae</taxon>
        <taxon>Oscillospiraceae incertae sedis</taxon>
    </lineage>
</organism>
<dbReference type="Proteomes" id="UP000003340">
    <property type="component" value="Unassembled WGS sequence"/>
</dbReference>
<accession>C0EDC9</accession>
<dbReference type="HOGENOM" id="CLU_2952203_0_0_9"/>
<evidence type="ECO:0000313" key="2">
    <source>
        <dbReference type="Proteomes" id="UP000003340"/>
    </source>
</evidence>
<keyword evidence="2" id="KW-1185">Reference proteome</keyword>
<protein>
    <submittedName>
        <fullName evidence="1">Uncharacterized protein</fullName>
    </submittedName>
</protein>
<comment type="caution">
    <text evidence="1">The sequence shown here is derived from an EMBL/GenBank/DDBJ whole genome shotgun (WGS) entry which is preliminary data.</text>
</comment>
<reference evidence="1 2" key="1">
    <citation type="submission" date="2009-01" db="EMBL/GenBank/DDBJ databases">
        <authorList>
            <person name="Fulton L."/>
            <person name="Clifton S."/>
            <person name="Fulton B."/>
            <person name="Xu J."/>
            <person name="Minx P."/>
            <person name="Pepin K.H."/>
            <person name="Johnson M."/>
            <person name="Bhonagiri V."/>
            <person name="Nash W.E."/>
            <person name="Mardis E.R."/>
            <person name="Wilson R.K."/>
        </authorList>
    </citation>
    <scope>NUCLEOTIDE SEQUENCE [LARGE SCALE GENOMIC DNA]</scope>
    <source>
        <strain evidence="1 2">DSM 5476</strain>
    </source>
</reference>